<sequence length="181" mass="20565">MSEKRKRLPSFQHYPANRAKKLKQTWVQNQKIKSKWKMEKRKAGLAVPRPEEDLAVNDPESDVEDEESEPSVPTQPPPTKRARELGKEDVSDEPAPTRPPPPKKRVREHSKPAIPEAESSAAPSLRDRAREAYSQASLHTYRSDPFGKRPRGGKVGTRGRGQPNMKLRMGVLLETIKRDFT</sequence>
<organism evidence="2 3">
    <name type="scientific">Mycena sanguinolenta</name>
    <dbReference type="NCBI Taxonomy" id="230812"/>
    <lineage>
        <taxon>Eukaryota</taxon>
        <taxon>Fungi</taxon>
        <taxon>Dikarya</taxon>
        <taxon>Basidiomycota</taxon>
        <taxon>Agaricomycotina</taxon>
        <taxon>Agaricomycetes</taxon>
        <taxon>Agaricomycetidae</taxon>
        <taxon>Agaricales</taxon>
        <taxon>Marasmiineae</taxon>
        <taxon>Mycenaceae</taxon>
        <taxon>Mycena</taxon>
    </lineage>
</organism>
<evidence type="ECO:0000313" key="2">
    <source>
        <dbReference type="EMBL" id="KAF7363321.1"/>
    </source>
</evidence>
<evidence type="ECO:0000313" key="3">
    <source>
        <dbReference type="Proteomes" id="UP000623467"/>
    </source>
</evidence>
<proteinExistence type="predicted"/>
<name>A0A8H6YS30_9AGAR</name>
<accession>A0A8H6YS30</accession>
<dbReference type="OrthoDB" id="3365439at2759"/>
<comment type="caution">
    <text evidence="2">The sequence shown here is derived from an EMBL/GenBank/DDBJ whole genome shotgun (WGS) entry which is preliminary data.</text>
</comment>
<evidence type="ECO:0008006" key="4">
    <source>
        <dbReference type="Google" id="ProtNLM"/>
    </source>
</evidence>
<evidence type="ECO:0000256" key="1">
    <source>
        <dbReference type="SAM" id="MobiDB-lite"/>
    </source>
</evidence>
<dbReference type="Proteomes" id="UP000623467">
    <property type="component" value="Unassembled WGS sequence"/>
</dbReference>
<feature type="region of interest" description="Disordered" evidence="1">
    <location>
        <begin position="1"/>
        <end position="170"/>
    </location>
</feature>
<gene>
    <name evidence="2" type="ORF">MSAN_00987500</name>
</gene>
<dbReference type="EMBL" id="JACAZH010000007">
    <property type="protein sequence ID" value="KAF7363321.1"/>
    <property type="molecule type" value="Genomic_DNA"/>
</dbReference>
<feature type="compositionally biased region" description="Acidic residues" evidence="1">
    <location>
        <begin position="53"/>
        <end position="69"/>
    </location>
</feature>
<feature type="compositionally biased region" description="Low complexity" evidence="1">
    <location>
        <begin position="112"/>
        <end position="124"/>
    </location>
</feature>
<protein>
    <recommendedName>
        <fullName evidence="4">rRNA-processing protein FYV7</fullName>
    </recommendedName>
</protein>
<reference evidence="2" key="1">
    <citation type="submission" date="2020-05" db="EMBL/GenBank/DDBJ databases">
        <title>Mycena genomes resolve the evolution of fungal bioluminescence.</title>
        <authorList>
            <person name="Tsai I.J."/>
        </authorList>
    </citation>
    <scope>NUCLEOTIDE SEQUENCE</scope>
    <source>
        <strain evidence="2">160909Yilan</strain>
    </source>
</reference>
<keyword evidence="3" id="KW-1185">Reference proteome</keyword>
<dbReference type="AlphaFoldDB" id="A0A8H6YS30"/>